<protein>
    <submittedName>
        <fullName evidence="1">Uncharacterized protein</fullName>
    </submittedName>
</protein>
<gene>
    <name evidence="1" type="ORF">POPTR_002G257601</name>
</gene>
<keyword evidence="2" id="KW-1185">Reference proteome</keyword>
<proteinExistence type="predicted"/>
<dbReference type="PANTHER" id="PTHR34538">
    <property type="entry name" value="EXPRESSED PROTEIN"/>
    <property type="match status" value="1"/>
</dbReference>
<name>A0A3N7EKV7_POPTR</name>
<evidence type="ECO:0000313" key="1">
    <source>
        <dbReference type="EMBL" id="RQO87473.1"/>
    </source>
</evidence>
<dbReference type="FunCoup" id="A0A3N7EKV7">
    <property type="interactions" value="3"/>
</dbReference>
<accession>A0A3N7EKV7</accession>
<dbReference type="EMBL" id="CM009291">
    <property type="protein sequence ID" value="RQO87473.1"/>
    <property type="molecule type" value="Genomic_DNA"/>
</dbReference>
<organism evidence="1 2">
    <name type="scientific">Populus trichocarpa</name>
    <name type="common">Western balsam poplar</name>
    <name type="synonym">Populus balsamifera subsp. trichocarpa</name>
    <dbReference type="NCBI Taxonomy" id="3694"/>
    <lineage>
        <taxon>Eukaryota</taxon>
        <taxon>Viridiplantae</taxon>
        <taxon>Streptophyta</taxon>
        <taxon>Embryophyta</taxon>
        <taxon>Tracheophyta</taxon>
        <taxon>Spermatophyta</taxon>
        <taxon>Magnoliopsida</taxon>
        <taxon>eudicotyledons</taxon>
        <taxon>Gunneridae</taxon>
        <taxon>Pentapetalae</taxon>
        <taxon>rosids</taxon>
        <taxon>fabids</taxon>
        <taxon>Malpighiales</taxon>
        <taxon>Salicaceae</taxon>
        <taxon>Saliceae</taxon>
        <taxon>Populus</taxon>
    </lineage>
</organism>
<sequence length="87" mass="10104">MVEGRMKRIRFLRWGSRISSTGSAVKLVSLKRQVPFGRRCESSFLMQLASRFRAQWKQAFGWKRSSAQCSYDPYSYSLNFDDGLSIP</sequence>
<evidence type="ECO:0000313" key="2">
    <source>
        <dbReference type="Proteomes" id="UP000006729"/>
    </source>
</evidence>
<dbReference type="InParanoid" id="A0A3N7EKV7"/>
<dbReference type="Proteomes" id="UP000006729">
    <property type="component" value="Chromosome 2"/>
</dbReference>
<reference evidence="1 2" key="1">
    <citation type="journal article" date="2006" name="Science">
        <title>The genome of black cottonwood, Populus trichocarpa (Torr. &amp; Gray).</title>
        <authorList>
            <person name="Tuskan G.A."/>
            <person name="Difazio S."/>
            <person name="Jansson S."/>
            <person name="Bohlmann J."/>
            <person name="Grigoriev I."/>
            <person name="Hellsten U."/>
            <person name="Putnam N."/>
            <person name="Ralph S."/>
            <person name="Rombauts S."/>
            <person name="Salamov A."/>
            <person name="Schein J."/>
            <person name="Sterck L."/>
            <person name="Aerts A."/>
            <person name="Bhalerao R.R."/>
            <person name="Bhalerao R.P."/>
            <person name="Blaudez D."/>
            <person name="Boerjan W."/>
            <person name="Brun A."/>
            <person name="Brunner A."/>
            <person name="Busov V."/>
            <person name="Campbell M."/>
            <person name="Carlson J."/>
            <person name="Chalot M."/>
            <person name="Chapman J."/>
            <person name="Chen G.L."/>
            <person name="Cooper D."/>
            <person name="Coutinho P.M."/>
            <person name="Couturier J."/>
            <person name="Covert S."/>
            <person name="Cronk Q."/>
            <person name="Cunningham R."/>
            <person name="Davis J."/>
            <person name="Degroeve S."/>
            <person name="Dejardin A."/>
            <person name="Depamphilis C."/>
            <person name="Detter J."/>
            <person name="Dirks B."/>
            <person name="Dubchak I."/>
            <person name="Duplessis S."/>
            <person name="Ehlting J."/>
            <person name="Ellis B."/>
            <person name="Gendler K."/>
            <person name="Goodstein D."/>
            <person name="Gribskov M."/>
            <person name="Grimwood J."/>
            <person name="Groover A."/>
            <person name="Gunter L."/>
            <person name="Hamberger B."/>
            <person name="Heinze B."/>
            <person name="Helariutta Y."/>
            <person name="Henrissat B."/>
            <person name="Holligan D."/>
            <person name="Holt R."/>
            <person name="Huang W."/>
            <person name="Islam-Faridi N."/>
            <person name="Jones S."/>
            <person name="Jones-Rhoades M."/>
            <person name="Jorgensen R."/>
            <person name="Joshi C."/>
            <person name="Kangasjarvi J."/>
            <person name="Karlsson J."/>
            <person name="Kelleher C."/>
            <person name="Kirkpatrick R."/>
            <person name="Kirst M."/>
            <person name="Kohler A."/>
            <person name="Kalluri U."/>
            <person name="Larimer F."/>
            <person name="Leebens-Mack J."/>
            <person name="Leple J.C."/>
            <person name="Locascio P."/>
            <person name="Lou Y."/>
            <person name="Lucas S."/>
            <person name="Martin F."/>
            <person name="Montanini B."/>
            <person name="Napoli C."/>
            <person name="Nelson D.R."/>
            <person name="Nelson C."/>
            <person name="Nieminen K."/>
            <person name="Nilsson O."/>
            <person name="Pereda V."/>
            <person name="Peter G."/>
            <person name="Philippe R."/>
            <person name="Pilate G."/>
            <person name="Poliakov A."/>
            <person name="Razumovskaya J."/>
            <person name="Richardson P."/>
            <person name="Rinaldi C."/>
            <person name="Ritland K."/>
            <person name="Rouze P."/>
            <person name="Ryaboy D."/>
            <person name="Schmutz J."/>
            <person name="Schrader J."/>
            <person name="Segerman B."/>
            <person name="Shin H."/>
            <person name="Siddiqui A."/>
            <person name="Sterky F."/>
            <person name="Terry A."/>
            <person name="Tsai C.J."/>
            <person name="Uberbacher E."/>
            <person name="Unneberg P."/>
            <person name="Vahala J."/>
            <person name="Wall K."/>
            <person name="Wessler S."/>
            <person name="Yang G."/>
            <person name="Yin T."/>
            <person name="Douglas C."/>
            <person name="Marra M."/>
            <person name="Sandberg G."/>
            <person name="Van de Peer Y."/>
            <person name="Rokhsar D."/>
        </authorList>
    </citation>
    <scope>NUCLEOTIDE SEQUENCE [LARGE SCALE GENOMIC DNA]</scope>
    <source>
        <strain evidence="2">cv. Nisqually</strain>
    </source>
</reference>
<dbReference type="AlphaFoldDB" id="A0A3N7EKV7"/>
<dbReference type="PANTHER" id="PTHR34538:SF4">
    <property type="entry name" value="EXPRESSED PROTEIN"/>
    <property type="match status" value="1"/>
</dbReference>